<evidence type="ECO:0000256" key="4">
    <source>
        <dbReference type="ARBA" id="ARBA00023002"/>
    </source>
</evidence>
<dbReference type="PANTHER" id="PTHR46206:SF6">
    <property type="entry name" value="CYTOCHROME P450 MONOOXYGENASE AN1598-RELATED"/>
    <property type="match status" value="1"/>
</dbReference>
<comment type="cofactor">
    <cofactor evidence="1 7">
        <name>heme</name>
        <dbReference type="ChEBI" id="CHEBI:30413"/>
    </cofactor>
</comment>
<comment type="similarity">
    <text evidence="2 8">Belongs to the cytochrome P450 family.</text>
</comment>
<dbReference type="PRINTS" id="PR00465">
    <property type="entry name" value="EP450IV"/>
</dbReference>
<organism evidence="9">
    <name type="scientific">Aspergillus oryzae</name>
    <name type="common">Yellow koji mold</name>
    <dbReference type="NCBI Taxonomy" id="5062"/>
    <lineage>
        <taxon>Eukaryota</taxon>
        <taxon>Fungi</taxon>
        <taxon>Dikarya</taxon>
        <taxon>Ascomycota</taxon>
        <taxon>Pezizomycotina</taxon>
        <taxon>Eurotiomycetes</taxon>
        <taxon>Eurotiomycetidae</taxon>
        <taxon>Eurotiales</taxon>
        <taxon>Aspergillaceae</taxon>
        <taxon>Aspergillus</taxon>
        <taxon>Aspergillus subgen. Circumdati</taxon>
    </lineage>
</organism>
<keyword evidence="4 8" id="KW-0560">Oxidoreductase</keyword>
<feature type="binding site" description="axial binding residue" evidence="7">
    <location>
        <position position="462"/>
    </location>
    <ligand>
        <name>heme</name>
        <dbReference type="ChEBI" id="CHEBI:30413"/>
    </ligand>
    <ligandPart>
        <name>Fe</name>
        <dbReference type="ChEBI" id="CHEBI:18248"/>
    </ligandPart>
</feature>
<keyword evidence="6 8" id="KW-0503">Monooxygenase</keyword>
<evidence type="ECO:0000256" key="3">
    <source>
        <dbReference type="ARBA" id="ARBA00022723"/>
    </source>
</evidence>
<dbReference type="InterPro" id="IPR002403">
    <property type="entry name" value="Cyt_P450_E_grp-IV"/>
</dbReference>
<evidence type="ECO:0000256" key="8">
    <source>
        <dbReference type="RuleBase" id="RU000461"/>
    </source>
</evidence>
<reference evidence="9" key="1">
    <citation type="journal article" date="2010" name="Arch. Microbiol.">
        <title>Molecular characterization and isolation of cytochrome P450 genes from the filamentous fungus Aspergillus oryzae.</title>
        <authorList>
            <person name="Nazmul Hussain Nazir K.H."/>
            <person name="Ichinose H."/>
            <person name="Wariishi H."/>
        </authorList>
    </citation>
    <scope>NUCLEOTIDE SEQUENCE</scope>
    <source>
        <strain evidence="9">RIB40</strain>
    </source>
</reference>
<keyword evidence="5 7" id="KW-0408">Iron</keyword>
<dbReference type="SUPFAM" id="SSF48264">
    <property type="entry name" value="Cytochrome P450"/>
    <property type="match status" value="1"/>
</dbReference>
<evidence type="ECO:0000256" key="5">
    <source>
        <dbReference type="ARBA" id="ARBA00023004"/>
    </source>
</evidence>
<protein>
    <submittedName>
        <fullName evidence="9">Cytochrome P450 monooxygenase</fullName>
    </submittedName>
</protein>
<dbReference type="PROSITE" id="PS00086">
    <property type="entry name" value="CYTOCHROME_P450"/>
    <property type="match status" value="1"/>
</dbReference>
<evidence type="ECO:0000313" key="9">
    <source>
        <dbReference type="EMBL" id="BAJ04435.1"/>
    </source>
</evidence>
<evidence type="ECO:0000256" key="6">
    <source>
        <dbReference type="ARBA" id="ARBA00023033"/>
    </source>
</evidence>
<dbReference type="EMBL" id="AB514758">
    <property type="protein sequence ID" value="BAJ04435.1"/>
    <property type="molecule type" value="mRNA"/>
</dbReference>
<dbReference type="CDD" id="cd11041">
    <property type="entry name" value="CYP503A1-like"/>
    <property type="match status" value="1"/>
</dbReference>
<dbReference type="Pfam" id="PF00067">
    <property type="entry name" value="p450"/>
    <property type="match status" value="1"/>
</dbReference>
<dbReference type="InterPro" id="IPR036396">
    <property type="entry name" value="Cyt_P450_sf"/>
</dbReference>
<dbReference type="GO" id="GO:0004497">
    <property type="term" value="F:monooxygenase activity"/>
    <property type="evidence" value="ECO:0007669"/>
    <property type="project" value="UniProtKB-KW"/>
</dbReference>
<dbReference type="InterPro" id="IPR017972">
    <property type="entry name" value="Cyt_P450_CS"/>
</dbReference>
<dbReference type="GO" id="GO:0016705">
    <property type="term" value="F:oxidoreductase activity, acting on paired donors, with incorporation or reduction of molecular oxygen"/>
    <property type="evidence" value="ECO:0007669"/>
    <property type="project" value="InterPro"/>
</dbReference>
<dbReference type="InterPro" id="IPR001128">
    <property type="entry name" value="Cyt_P450"/>
</dbReference>
<evidence type="ECO:0000256" key="1">
    <source>
        <dbReference type="ARBA" id="ARBA00001971"/>
    </source>
</evidence>
<gene>
    <name evidence="9" type="primary">CYP654B1</name>
</gene>
<dbReference type="Gene3D" id="1.10.630.10">
    <property type="entry name" value="Cytochrome P450"/>
    <property type="match status" value="1"/>
</dbReference>
<accession>D4QC87</accession>
<dbReference type="GO" id="GO:0019748">
    <property type="term" value="P:secondary metabolic process"/>
    <property type="evidence" value="ECO:0007669"/>
    <property type="project" value="UniProtKB-ARBA"/>
</dbReference>
<name>D4QC87_ASPOZ</name>
<dbReference type="AlphaFoldDB" id="D4QC87"/>
<evidence type="ECO:0000256" key="7">
    <source>
        <dbReference type="PIRSR" id="PIRSR602403-1"/>
    </source>
</evidence>
<dbReference type="GO" id="GO:0005506">
    <property type="term" value="F:iron ion binding"/>
    <property type="evidence" value="ECO:0007669"/>
    <property type="project" value="InterPro"/>
</dbReference>
<keyword evidence="7 8" id="KW-0349">Heme</keyword>
<sequence length="519" mass="58928">MDLFPRDYLFAGLAVFIFWWIIDHSRHKQRYIRNVPIVGGKANLKRNRQKFVTNSLQILRTGYEENNDELFYVPTPIGERLIIPGRYLEELKSADMAVVDFQATFLEMFEGAYTTLGTHSRLLPQVVRAQLNQYLPDVLPEIQCEIRDSVTELFPPCQDWTVINVTELMAVLVARVSSRMFGGPALSQNREWIEASLRFAHDGFNAAQKLKMWPDTLKFIGQHFIPEVRSIKNTYKIAERAIIPLLDVRSIKNTYKIAERAIIPLLDEREVDKSKKAHDLLTWMYDQAQGAEKDKKFIAGTLLKVSFAAYHTSAAAPTQLLFDIAAMPEHIAPLLGEYLSAPRDNNQNISVKGFAQMVKLDSIMKESQRFNPLLLLTFERIIKRDFTLSDGVVIPANTWIGCAAQAIGMDRKLYPDPDTFDAFRFVAKEEATATSTSVPATKAHYTSANPGSMAFGYGQHACPGRFFAMMEIKAIIGEILSRFEMRLADGEMRPPSVTFETQHLPHPAGKVLFKRRRCT</sequence>
<dbReference type="GO" id="GO:0020037">
    <property type="term" value="F:heme binding"/>
    <property type="evidence" value="ECO:0007669"/>
    <property type="project" value="InterPro"/>
</dbReference>
<dbReference type="PANTHER" id="PTHR46206">
    <property type="entry name" value="CYTOCHROME P450"/>
    <property type="match status" value="1"/>
</dbReference>
<dbReference type="VEuPathDB" id="FungiDB:AO090011000100"/>
<proteinExistence type="evidence at transcript level"/>
<keyword evidence="3 7" id="KW-0479">Metal-binding</keyword>
<evidence type="ECO:0000256" key="2">
    <source>
        <dbReference type="ARBA" id="ARBA00010617"/>
    </source>
</evidence>